<keyword evidence="14" id="KW-1185">Reference proteome</keyword>
<dbReference type="GO" id="GO:0008422">
    <property type="term" value="F:beta-glucosidase activity"/>
    <property type="evidence" value="ECO:0007669"/>
    <property type="project" value="UniProtKB-EC"/>
</dbReference>
<evidence type="ECO:0000256" key="11">
    <source>
        <dbReference type="ARBA" id="ARBA00024983"/>
    </source>
</evidence>
<evidence type="ECO:0000256" key="5">
    <source>
        <dbReference type="ARBA" id="ARBA00022525"/>
    </source>
</evidence>
<dbReference type="GeneID" id="63767324"/>
<gene>
    <name evidence="13" type="ORF">ASPSYDRAFT_83650</name>
</gene>
<evidence type="ECO:0000256" key="8">
    <source>
        <dbReference type="ARBA" id="ARBA00023277"/>
    </source>
</evidence>
<comment type="catalytic activity">
    <reaction evidence="1">
        <text>Hydrolysis of terminal, non-reducing beta-D-glucosyl residues with release of beta-D-glucose.</text>
        <dbReference type="EC" id="3.2.1.21"/>
    </reaction>
</comment>
<dbReference type="InterPro" id="IPR050288">
    <property type="entry name" value="Cellulose_deg_GH3"/>
</dbReference>
<dbReference type="Gene3D" id="3.40.50.1700">
    <property type="entry name" value="Glycoside hydrolase family 3 C-terminal domain"/>
    <property type="match status" value="1"/>
</dbReference>
<dbReference type="SUPFAM" id="SSF52279">
    <property type="entry name" value="Beta-D-glucan exohydrolase, C-terminal domain"/>
    <property type="match status" value="1"/>
</dbReference>
<evidence type="ECO:0000256" key="10">
    <source>
        <dbReference type="ARBA" id="ARBA00023326"/>
    </source>
</evidence>
<evidence type="ECO:0000256" key="7">
    <source>
        <dbReference type="ARBA" id="ARBA00022801"/>
    </source>
</evidence>
<dbReference type="GO" id="GO:0009251">
    <property type="term" value="P:glucan catabolic process"/>
    <property type="evidence" value="ECO:0007669"/>
    <property type="project" value="TreeGrafter"/>
</dbReference>
<comment type="function">
    <text evidence="11">Beta-glucosidases are one of a number of cellulolytic enzymes involved in the degradation of cellulosic biomass. Catalyzes the last step releasing glucose from the inhibitory cellobiose.</text>
</comment>
<evidence type="ECO:0000259" key="12">
    <source>
        <dbReference type="Pfam" id="PF01915"/>
    </source>
</evidence>
<name>A0A1L9TVX8_9EURO</name>
<evidence type="ECO:0000313" key="13">
    <source>
        <dbReference type="EMBL" id="OJJ63597.1"/>
    </source>
</evidence>
<reference evidence="14" key="1">
    <citation type="journal article" date="2017" name="Genome Biol.">
        <title>Comparative genomics reveals high biological diversity and specific adaptations in the industrially and medically important fungal genus Aspergillus.</title>
        <authorList>
            <person name="de Vries R.P."/>
            <person name="Riley R."/>
            <person name="Wiebenga A."/>
            <person name="Aguilar-Osorio G."/>
            <person name="Amillis S."/>
            <person name="Uchima C.A."/>
            <person name="Anderluh G."/>
            <person name="Asadollahi M."/>
            <person name="Askin M."/>
            <person name="Barry K."/>
            <person name="Battaglia E."/>
            <person name="Bayram O."/>
            <person name="Benocci T."/>
            <person name="Braus-Stromeyer S.A."/>
            <person name="Caldana C."/>
            <person name="Canovas D."/>
            <person name="Cerqueira G.C."/>
            <person name="Chen F."/>
            <person name="Chen W."/>
            <person name="Choi C."/>
            <person name="Clum A."/>
            <person name="Dos Santos R.A."/>
            <person name="Damasio A.R."/>
            <person name="Diallinas G."/>
            <person name="Emri T."/>
            <person name="Fekete E."/>
            <person name="Flipphi M."/>
            <person name="Freyberg S."/>
            <person name="Gallo A."/>
            <person name="Gournas C."/>
            <person name="Habgood R."/>
            <person name="Hainaut M."/>
            <person name="Harispe M.L."/>
            <person name="Henrissat B."/>
            <person name="Hilden K.S."/>
            <person name="Hope R."/>
            <person name="Hossain A."/>
            <person name="Karabika E."/>
            <person name="Karaffa L."/>
            <person name="Karanyi Z."/>
            <person name="Krasevec N."/>
            <person name="Kuo A."/>
            <person name="Kusch H."/>
            <person name="LaButti K."/>
            <person name="Lagendijk E.L."/>
            <person name="Lapidus A."/>
            <person name="Levasseur A."/>
            <person name="Lindquist E."/>
            <person name="Lipzen A."/>
            <person name="Logrieco A.F."/>
            <person name="MacCabe A."/>
            <person name="Maekelae M.R."/>
            <person name="Malavazi I."/>
            <person name="Melin P."/>
            <person name="Meyer V."/>
            <person name="Mielnichuk N."/>
            <person name="Miskei M."/>
            <person name="Molnar A.P."/>
            <person name="Mule G."/>
            <person name="Ngan C.Y."/>
            <person name="Orejas M."/>
            <person name="Orosz E."/>
            <person name="Ouedraogo J.P."/>
            <person name="Overkamp K.M."/>
            <person name="Park H.-S."/>
            <person name="Perrone G."/>
            <person name="Piumi F."/>
            <person name="Punt P.J."/>
            <person name="Ram A.F."/>
            <person name="Ramon A."/>
            <person name="Rauscher S."/>
            <person name="Record E."/>
            <person name="Riano-Pachon D.M."/>
            <person name="Robert V."/>
            <person name="Roehrig J."/>
            <person name="Ruller R."/>
            <person name="Salamov A."/>
            <person name="Salih N.S."/>
            <person name="Samson R.A."/>
            <person name="Sandor E."/>
            <person name="Sanguinetti M."/>
            <person name="Schuetze T."/>
            <person name="Sepcic K."/>
            <person name="Shelest E."/>
            <person name="Sherlock G."/>
            <person name="Sophianopoulou V."/>
            <person name="Squina F.M."/>
            <person name="Sun H."/>
            <person name="Susca A."/>
            <person name="Todd R.B."/>
            <person name="Tsang A."/>
            <person name="Unkles S.E."/>
            <person name="van de Wiele N."/>
            <person name="van Rossen-Uffink D."/>
            <person name="Oliveira J.V."/>
            <person name="Vesth T.C."/>
            <person name="Visser J."/>
            <person name="Yu J.-H."/>
            <person name="Zhou M."/>
            <person name="Andersen M.R."/>
            <person name="Archer D.B."/>
            <person name="Baker S.E."/>
            <person name="Benoit I."/>
            <person name="Brakhage A.A."/>
            <person name="Braus G.H."/>
            <person name="Fischer R."/>
            <person name="Frisvad J.C."/>
            <person name="Goldman G.H."/>
            <person name="Houbraken J."/>
            <person name="Oakley B."/>
            <person name="Pocsi I."/>
            <person name="Scazzocchio C."/>
            <person name="Seiboth B."/>
            <person name="vanKuyk P.A."/>
            <person name="Wortman J."/>
            <person name="Dyer P.S."/>
            <person name="Grigoriev I.V."/>
        </authorList>
    </citation>
    <scope>NUCLEOTIDE SEQUENCE [LARGE SCALE GENOMIC DNA]</scope>
    <source>
        <strain evidence="14">CBS 593.65</strain>
    </source>
</reference>
<feature type="domain" description="Glycoside hydrolase family 3 C-terminal" evidence="12">
    <location>
        <begin position="15"/>
        <end position="120"/>
    </location>
</feature>
<sequence>MLRWRKHSTGSCGTTSKADVCLVFLKNWHEELVARRSLNLDWTANDLVEAIASNCNNTIVITHSGGVNVLPWANHPNVTTVLATDYPGEQSGNAITDILYRKVNPSAKLPYTIAYKGERLCGVANNLR</sequence>
<dbReference type="VEuPathDB" id="FungiDB:ASPSYDRAFT_83650"/>
<protein>
    <recommendedName>
        <fullName evidence="4">beta-glucosidase</fullName>
        <ecNumber evidence="4">3.2.1.21</ecNumber>
    </recommendedName>
</protein>
<evidence type="ECO:0000256" key="9">
    <source>
        <dbReference type="ARBA" id="ARBA00023295"/>
    </source>
</evidence>
<evidence type="ECO:0000256" key="6">
    <source>
        <dbReference type="ARBA" id="ARBA00022729"/>
    </source>
</evidence>
<dbReference type="EMBL" id="KV878582">
    <property type="protein sequence ID" value="OJJ63597.1"/>
    <property type="molecule type" value="Genomic_DNA"/>
</dbReference>
<dbReference type="RefSeq" id="XP_040707403.1">
    <property type="nucleotide sequence ID" value="XM_040851251.1"/>
</dbReference>
<dbReference type="PANTHER" id="PTHR42715">
    <property type="entry name" value="BETA-GLUCOSIDASE"/>
    <property type="match status" value="1"/>
</dbReference>
<organism evidence="13 14">
    <name type="scientific">Aspergillus sydowii CBS 593.65</name>
    <dbReference type="NCBI Taxonomy" id="1036612"/>
    <lineage>
        <taxon>Eukaryota</taxon>
        <taxon>Fungi</taxon>
        <taxon>Dikarya</taxon>
        <taxon>Ascomycota</taxon>
        <taxon>Pezizomycotina</taxon>
        <taxon>Eurotiomycetes</taxon>
        <taxon>Eurotiomycetidae</taxon>
        <taxon>Eurotiales</taxon>
        <taxon>Aspergillaceae</taxon>
        <taxon>Aspergillus</taxon>
        <taxon>Aspergillus subgen. Nidulantes</taxon>
    </lineage>
</organism>
<dbReference type="EC" id="3.2.1.21" evidence="4"/>
<dbReference type="PANTHER" id="PTHR42715:SF12">
    <property type="entry name" value="BETA-GLUCOSIDASE G-RELATED"/>
    <property type="match status" value="1"/>
</dbReference>
<comment type="subcellular location">
    <subcellularLocation>
        <location evidence="2">Secreted</location>
    </subcellularLocation>
</comment>
<proteinExistence type="inferred from homology"/>
<accession>A0A1L9TVX8</accession>
<evidence type="ECO:0000313" key="14">
    <source>
        <dbReference type="Proteomes" id="UP000184356"/>
    </source>
</evidence>
<keyword evidence="6" id="KW-0732">Signal</keyword>
<evidence type="ECO:0000256" key="1">
    <source>
        <dbReference type="ARBA" id="ARBA00000448"/>
    </source>
</evidence>
<dbReference type="InterPro" id="IPR036881">
    <property type="entry name" value="Glyco_hydro_3_C_sf"/>
</dbReference>
<keyword evidence="9" id="KW-0326">Glycosidase</keyword>
<keyword evidence="10" id="KW-0624">Polysaccharide degradation</keyword>
<comment type="similarity">
    <text evidence="3">Belongs to the glycosyl hydrolase 3 family.</text>
</comment>
<dbReference type="Proteomes" id="UP000184356">
    <property type="component" value="Unassembled WGS sequence"/>
</dbReference>
<evidence type="ECO:0000256" key="4">
    <source>
        <dbReference type="ARBA" id="ARBA00012744"/>
    </source>
</evidence>
<dbReference type="Pfam" id="PF01915">
    <property type="entry name" value="Glyco_hydro_3_C"/>
    <property type="match status" value="1"/>
</dbReference>
<keyword evidence="7" id="KW-0378">Hydrolase</keyword>
<dbReference type="AlphaFoldDB" id="A0A1L9TVX8"/>
<keyword evidence="8" id="KW-0119">Carbohydrate metabolism</keyword>
<dbReference type="OrthoDB" id="4510031at2759"/>
<evidence type="ECO:0000256" key="3">
    <source>
        <dbReference type="ARBA" id="ARBA00005336"/>
    </source>
</evidence>
<keyword evidence="5" id="KW-0964">Secreted</keyword>
<dbReference type="InterPro" id="IPR002772">
    <property type="entry name" value="Glyco_hydro_3_C"/>
</dbReference>
<evidence type="ECO:0000256" key="2">
    <source>
        <dbReference type="ARBA" id="ARBA00004613"/>
    </source>
</evidence>
<dbReference type="GO" id="GO:0005576">
    <property type="term" value="C:extracellular region"/>
    <property type="evidence" value="ECO:0007669"/>
    <property type="project" value="UniProtKB-SubCell"/>
</dbReference>
<dbReference type="STRING" id="1036612.A0A1L9TVX8"/>